<reference evidence="4 5" key="1">
    <citation type="journal article" date="2024" name="Commun. Biol.">
        <title>Comparative genomic analysis of thermophilic fungi reveals convergent evolutionary adaptations and gene losses.</title>
        <authorList>
            <person name="Steindorff A.S."/>
            <person name="Aguilar-Pontes M.V."/>
            <person name="Robinson A.J."/>
            <person name="Andreopoulos B."/>
            <person name="LaButti K."/>
            <person name="Kuo A."/>
            <person name="Mondo S."/>
            <person name="Riley R."/>
            <person name="Otillar R."/>
            <person name="Haridas S."/>
            <person name="Lipzen A."/>
            <person name="Grimwood J."/>
            <person name="Schmutz J."/>
            <person name="Clum A."/>
            <person name="Reid I.D."/>
            <person name="Moisan M.C."/>
            <person name="Butler G."/>
            <person name="Nguyen T.T.M."/>
            <person name="Dewar K."/>
            <person name="Conant G."/>
            <person name="Drula E."/>
            <person name="Henrissat B."/>
            <person name="Hansel C."/>
            <person name="Singer S."/>
            <person name="Hutchinson M.I."/>
            <person name="de Vries R.P."/>
            <person name="Natvig D.O."/>
            <person name="Powell A.J."/>
            <person name="Tsang A."/>
            <person name="Grigoriev I.V."/>
        </authorList>
    </citation>
    <scope>NUCLEOTIDE SEQUENCE [LARGE SCALE GENOMIC DNA]</scope>
    <source>
        <strain evidence="4 5">CBS 494.80</strain>
    </source>
</reference>
<dbReference type="PROSITE" id="PS50405">
    <property type="entry name" value="GST_CTER"/>
    <property type="match status" value="1"/>
</dbReference>
<dbReference type="Pfam" id="PF00043">
    <property type="entry name" value="GST_C"/>
    <property type="match status" value="1"/>
</dbReference>
<dbReference type="InterPro" id="IPR040079">
    <property type="entry name" value="Glutathione_S-Trfase"/>
</dbReference>
<comment type="caution">
    <text evidence="4">The sequence shown here is derived from an EMBL/GenBank/DDBJ whole genome shotgun (WGS) entry which is preliminary data.</text>
</comment>
<dbReference type="InterPro" id="IPR036249">
    <property type="entry name" value="Thioredoxin-like_sf"/>
</dbReference>
<proteinExistence type="inferred from homology"/>
<dbReference type="InterPro" id="IPR004046">
    <property type="entry name" value="GST_C"/>
</dbReference>
<dbReference type="InterPro" id="IPR010987">
    <property type="entry name" value="Glutathione-S-Trfase_C-like"/>
</dbReference>
<evidence type="ECO:0000256" key="1">
    <source>
        <dbReference type="ARBA" id="ARBA00007409"/>
    </source>
</evidence>
<sequence length="214" mass="24070">MPELKFYYAPGSCSIITHILLHETSLPFEAIQVPRKDRHSGWPSEYARVNPKLQVPALSIDSFTITENIAVSTAISNLAPEKHLMGKNPNDNLRVLEWCSWLAVNLHTGGFGHVFRPYRWSDEEASHEGIKMKALERVEGIIGNVEERLTGGVYAVGGDFTAVDAFLFAFYRWGVEVKFEMKEKYPRYTALVDNLVKREGANAAIKAEGLEGTW</sequence>
<evidence type="ECO:0008006" key="6">
    <source>
        <dbReference type="Google" id="ProtNLM"/>
    </source>
</evidence>
<keyword evidence="5" id="KW-1185">Reference proteome</keyword>
<dbReference type="SUPFAM" id="SSF47616">
    <property type="entry name" value="GST C-terminal domain-like"/>
    <property type="match status" value="1"/>
</dbReference>
<dbReference type="SFLD" id="SFLDG00358">
    <property type="entry name" value="Main_(cytGST)"/>
    <property type="match status" value="1"/>
</dbReference>
<feature type="domain" description="GST C-terminal" evidence="3">
    <location>
        <begin position="88"/>
        <end position="214"/>
    </location>
</feature>
<protein>
    <recommendedName>
        <fullName evidence="6">Glutathione S-transferase</fullName>
    </recommendedName>
</protein>
<evidence type="ECO:0000313" key="4">
    <source>
        <dbReference type="EMBL" id="KAL2066837.1"/>
    </source>
</evidence>
<dbReference type="SFLD" id="SFLDS00019">
    <property type="entry name" value="Glutathione_Transferase_(cytos"/>
    <property type="match status" value="1"/>
</dbReference>
<organism evidence="4 5">
    <name type="scientific">Oculimacula yallundae</name>
    <dbReference type="NCBI Taxonomy" id="86028"/>
    <lineage>
        <taxon>Eukaryota</taxon>
        <taxon>Fungi</taxon>
        <taxon>Dikarya</taxon>
        <taxon>Ascomycota</taxon>
        <taxon>Pezizomycotina</taxon>
        <taxon>Leotiomycetes</taxon>
        <taxon>Helotiales</taxon>
        <taxon>Ploettnerulaceae</taxon>
        <taxon>Oculimacula</taxon>
    </lineage>
</organism>
<dbReference type="CDD" id="cd03057">
    <property type="entry name" value="GST_N_Beta"/>
    <property type="match status" value="1"/>
</dbReference>
<dbReference type="Gene3D" id="1.20.1050.10">
    <property type="match status" value="1"/>
</dbReference>
<dbReference type="InterPro" id="IPR004045">
    <property type="entry name" value="Glutathione_S-Trfase_N"/>
</dbReference>
<dbReference type="Pfam" id="PF13409">
    <property type="entry name" value="GST_N_2"/>
    <property type="match status" value="1"/>
</dbReference>
<evidence type="ECO:0000259" key="3">
    <source>
        <dbReference type="PROSITE" id="PS50405"/>
    </source>
</evidence>
<dbReference type="EMBL" id="JAZHXI010000010">
    <property type="protein sequence ID" value="KAL2066837.1"/>
    <property type="molecule type" value="Genomic_DNA"/>
</dbReference>
<dbReference type="PANTHER" id="PTHR44051:SF8">
    <property type="entry name" value="GLUTATHIONE S-TRANSFERASE GSTA"/>
    <property type="match status" value="1"/>
</dbReference>
<dbReference type="Proteomes" id="UP001595075">
    <property type="component" value="Unassembled WGS sequence"/>
</dbReference>
<dbReference type="PROSITE" id="PS50404">
    <property type="entry name" value="GST_NTER"/>
    <property type="match status" value="1"/>
</dbReference>
<name>A0ABR4CAZ8_9HELO</name>
<evidence type="ECO:0000313" key="5">
    <source>
        <dbReference type="Proteomes" id="UP001595075"/>
    </source>
</evidence>
<comment type="similarity">
    <text evidence="1">Belongs to the GST superfamily.</text>
</comment>
<feature type="domain" description="GST N-terminal" evidence="2">
    <location>
        <begin position="1"/>
        <end position="87"/>
    </location>
</feature>
<dbReference type="PANTHER" id="PTHR44051">
    <property type="entry name" value="GLUTATHIONE S-TRANSFERASE-RELATED"/>
    <property type="match status" value="1"/>
</dbReference>
<gene>
    <name evidence="4" type="ORF">VTL71DRAFT_1261</name>
</gene>
<evidence type="ECO:0000259" key="2">
    <source>
        <dbReference type="PROSITE" id="PS50404"/>
    </source>
</evidence>
<accession>A0ABR4CAZ8</accession>
<dbReference type="Gene3D" id="3.40.30.10">
    <property type="entry name" value="Glutaredoxin"/>
    <property type="match status" value="1"/>
</dbReference>
<dbReference type="SUPFAM" id="SSF52833">
    <property type="entry name" value="Thioredoxin-like"/>
    <property type="match status" value="1"/>
</dbReference>
<dbReference type="InterPro" id="IPR036282">
    <property type="entry name" value="Glutathione-S-Trfase_C_sf"/>
</dbReference>